<sequence>MGVIAMDKKLITLYYSSKNSLGKQLNAYVESSDKKHLTIDISKTNVTGTQWAELADGLGKSLSDLVNTEHPDFKTAYGEDDFNLDNDGWLKVLNKNPSLLKNAIIIKGKEFIELKSASDFKQYMEPDSTGIEKPYKKN</sequence>
<proteinExistence type="inferred from homology"/>
<dbReference type="Gene3D" id="3.40.30.10">
    <property type="entry name" value="Glutaredoxin"/>
    <property type="match status" value="1"/>
</dbReference>
<evidence type="ECO:0000313" key="3">
    <source>
        <dbReference type="EMBL" id="SEL01011.1"/>
    </source>
</evidence>
<dbReference type="RefSeq" id="WP_091621619.1">
    <property type="nucleotide sequence ID" value="NZ_FNZN01000002.1"/>
</dbReference>
<dbReference type="OrthoDB" id="1434620at2"/>
<gene>
    <name evidence="3" type="ORF">SAMN04488008_102615</name>
</gene>
<dbReference type="Proteomes" id="UP000198990">
    <property type="component" value="Unassembled WGS sequence"/>
</dbReference>
<dbReference type="InterPro" id="IPR036249">
    <property type="entry name" value="Thioredoxin-like_sf"/>
</dbReference>
<reference evidence="4" key="1">
    <citation type="submission" date="2016-10" db="EMBL/GenBank/DDBJ databases">
        <authorList>
            <person name="Varghese N."/>
            <person name="Submissions S."/>
        </authorList>
    </citation>
    <scope>NUCLEOTIDE SEQUENCE [LARGE SCALE GENOMIC DNA]</scope>
    <source>
        <strain evidence="4">DSM 16471</strain>
    </source>
</reference>
<keyword evidence="4" id="KW-1185">Reference proteome</keyword>
<evidence type="ECO:0000256" key="1">
    <source>
        <dbReference type="ARBA" id="ARBA00007198"/>
    </source>
</evidence>
<dbReference type="SUPFAM" id="SSF52833">
    <property type="entry name" value="Thioredoxin-like"/>
    <property type="match status" value="1"/>
</dbReference>
<evidence type="ECO:0000313" key="4">
    <source>
        <dbReference type="Proteomes" id="UP000198990"/>
    </source>
</evidence>
<dbReference type="STRING" id="228957.SAMN04488008_102615"/>
<comment type="similarity">
    <text evidence="1 2">Belongs to the ArsC family.</text>
</comment>
<dbReference type="EMBL" id="FNZN01000002">
    <property type="protein sequence ID" value="SEL01011.1"/>
    <property type="molecule type" value="Genomic_DNA"/>
</dbReference>
<protein>
    <submittedName>
        <fullName evidence="3">Arsenate reductase, glutaredoxin family</fullName>
    </submittedName>
</protein>
<organism evidence="3 4">
    <name type="scientific">Maribacter orientalis</name>
    <dbReference type="NCBI Taxonomy" id="228957"/>
    <lineage>
        <taxon>Bacteria</taxon>
        <taxon>Pseudomonadati</taxon>
        <taxon>Bacteroidota</taxon>
        <taxon>Flavobacteriia</taxon>
        <taxon>Flavobacteriales</taxon>
        <taxon>Flavobacteriaceae</taxon>
        <taxon>Maribacter</taxon>
    </lineage>
</organism>
<dbReference type="AlphaFoldDB" id="A0A1H7LPZ2"/>
<dbReference type="PROSITE" id="PS51353">
    <property type="entry name" value="ARSC"/>
    <property type="match status" value="1"/>
</dbReference>
<evidence type="ECO:0000256" key="2">
    <source>
        <dbReference type="PROSITE-ProRule" id="PRU01282"/>
    </source>
</evidence>
<name>A0A1H7LPZ2_9FLAO</name>
<accession>A0A1H7LPZ2</accession>
<dbReference type="InterPro" id="IPR006660">
    <property type="entry name" value="Arsenate_reductase-like"/>
</dbReference>